<dbReference type="Proteomes" id="UP000255335">
    <property type="component" value="Unassembled WGS sequence"/>
</dbReference>
<dbReference type="SUPFAM" id="SSF158752">
    <property type="entry name" value="HP0242-like"/>
    <property type="match status" value="1"/>
</dbReference>
<sequence length="88" mass="10089">MEDAFFEGSPLQKWQEIICNASPTLVGLELERLLERVVVYEALLEQKGVDIDKAFKAYYFDETHKEEIESSKQNLAITSMATILGNYE</sequence>
<evidence type="ECO:0000313" key="3">
    <source>
        <dbReference type="Proteomes" id="UP000255103"/>
    </source>
</evidence>
<protein>
    <submittedName>
        <fullName evidence="2">Domain of uncharacterized function (DUF2018)</fullName>
    </submittedName>
</protein>
<evidence type="ECO:0000313" key="4">
    <source>
        <dbReference type="Proteomes" id="UP000255335"/>
    </source>
</evidence>
<accession>A0A377JSI8</accession>
<dbReference type="InterPro" id="IPR023126">
    <property type="entry name" value="HP0242-like_sf"/>
</dbReference>
<dbReference type="Proteomes" id="UP000255103">
    <property type="component" value="Unassembled WGS sequence"/>
</dbReference>
<evidence type="ECO:0000313" key="2">
    <source>
        <dbReference type="EMBL" id="STP10886.1"/>
    </source>
</evidence>
<reference evidence="3 4" key="1">
    <citation type="submission" date="2018-06" db="EMBL/GenBank/DDBJ databases">
        <authorList>
            <consortium name="Pathogen Informatics"/>
            <person name="Doyle S."/>
        </authorList>
    </citation>
    <scope>NUCLEOTIDE SEQUENCE [LARGE SCALE GENOMIC DNA]</scope>
    <source>
        <strain evidence="2 3">NCTC12219</strain>
        <strain evidence="1 4">NCTC12221</strain>
    </source>
</reference>
<proteinExistence type="predicted"/>
<dbReference type="EMBL" id="UGHX01000001">
    <property type="protein sequence ID" value="STP10886.1"/>
    <property type="molecule type" value="Genomic_DNA"/>
</dbReference>
<dbReference type="RefSeq" id="WP_034585449.1">
    <property type="nucleotide sequence ID" value="NZ_UGHX01000001.1"/>
</dbReference>
<dbReference type="EMBL" id="UGHZ01000001">
    <property type="protein sequence ID" value="STP09531.1"/>
    <property type="molecule type" value="Genomic_DNA"/>
</dbReference>
<organism evidence="2 3">
    <name type="scientific">Helicobacter cinaedi</name>
    <dbReference type="NCBI Taxonomy" id="213"/>
    <lineage>
        <taxon>Bacteria</taxon>
        <taxon>Pseudomonadati</taxon>
        <taxon>Campylobacterota</taxon>
        <taxon>Epsilonproteobacteria</taxon>
        <taxon>Campylobacterales</taxon>
        <taxon>Helicobacteraceae</taxon>
        <taxon>Helicobacter</taxon>
    </lineage>
</organism>
<name>A0A377JSI8_9HELI</name>
<dbReference type="Pfam" id="PF09442">
    <property type="entry name" value="DUF2018"/>
    <property type="match status" value="1"/>
</dbReference>
<dbReference type="InterPro" id="IPR018563">
    <property type="entry name" value="DUF2018"/>
</dbReference>
<gene>
    <name evidence="2" type="ORF">NCTC12219_00767</name>
    <name evidence="1" type="ORF">NCTC12221_00976</name>
</gene>
<dbReference type="Gene3D" id="1.10.3350.10">
    <property type="entry name" value="HP0242-like domain"/>
    <property type="match status" value="1"/>
</dbReference>
<dbReference type="AlphaFoldDB" id="A0A377JSI8"/>
<evidence type="ECO:0000313" key="1">
    <source>
        <dbReference type="EMBL" id="STP09531.1"/>
    </source>
</evidence>